<keyword evidence="1" id="KW-0444">Lipid biosynthesis</keyword>
<organism evidence="4 5">
    <name type="scientific">Sunxiuqinia elliptica</name>
    <dbReference type="NCBI Taxonomy" id="655355"/>
    <lineage>
        <taxon>Bacteria</taxon>
        <taxon>Pseudomonadati</taxon>
        <taxon>Bacteroidota</taxon>
        <taxon>Bacteroidia</taxon>
        <taxon>Marinilabiliales</taxon>
        <taxon>Prolixibacteraceae</taxon>
        <taxon>Sunxiuqinia</taxon>
    </lineage>
</organism>
<dbReference type="GO" id="GO:0006633">
    <property type="term" value="P:fatty acid biosynthetic process"/>
    <property type="evidence" value="ECO:0007669"/>
    <property type="project" value="InterPro"/>
</dbReference>
<dbReference type="OrthoDB" id="8442777at2"/>
<evidence type="ECO:0000313" key="4">
    <source>
        <dbReference type="EMBL" id="TDO04708.1"/>
    </source>
</evidence>
<reference evidence="4 5" key="1">
    <citation type="submission" date="2019-03" db="EMBL/GenBank/DDBJ databases">
        <title>Freshwater and sediment microbial communities from various areas in North America, analyzing microbe dynamics in response to fracking.</title>
        <authorList>
            <person name="Lamendella R."/>
        </authorList>
    </citation>
    <scope>NUCLEOTIDE SEQUENCE [LARGE SCALE GENOMIC DNA]</scope>
    <source>
        <strain evidence="4 5">114D</strain>
    </source>
</reference>
<proteinExistence type="predicted"/>
<name>A0A4R6H9X9_9BACT</name>
<dbReference type="Proteomes" id="UP000294848">
    <property type="component" value="Unassembled WGS sequence"/>
</dbReference>
<keyword evidence="2" id="KW-0378">Hydrolase</keyword>
<evidence type="ECO:0000256" key="2">
    <source>
        <dbReference type="ARBA" id="ARBA00022801"/>
    </source>
</evidence>
<sequence>MNYLAHLYLSGEDEHVLVGNFIGDYVKGKQFQRYPLQVQSGILLHRQIDWFTDRHALVKDCGNRFRANYGRYAGIVTDVIFDHFLAARWTDYSAYQLRPFAKKVHATLLTNFALLPKRVKLFLPFIIQHKRLESYASLEGIHESLAIMGRRTSLPEEADFALEVLQRDYESIQQEFEAFFAELVDFVEANFEVYIQKPGRADTTKKASE</sequence>
<dbReference type="EMBL" id="SNWI01000001">
    <property type="protein sequence ID" value="TDO04708.1"/>
    <property type="molecule type" value="Genomic_DNA"/>
</dbReference>
<dbReference type="GO" id="GO:0008770">
    <property type="term" value="F:[acyl-carrier-protein] phosphodiesterase activity"/>
    <property type="evidence" value="ECO:0007669"/>
    <property type="project" value="InterPro"/>
</dbReference>
<dbReference type="PIRSF" id="PIRSF011489">
    <property type="entry name" value="DUF479"/>
    <property type="match status" value="1"/>
</dbReference>
<evidence type="ECO:0000256" key="3">
    <source>
        <dbReference type="ARBA" id="ARBA00023098"/>
    </source>
</evidence>
<keyword evidence="3" id="KW-0443">Lipid metabolism</keyword>
<dbReference type="PANTHER" id="PTHR38764:SF1">
    <property type="entry name" value="ACYL CARRIER PROTEIN PHOSPHODIESTERASE"/>
    <property type="match status" value="1"/>
</dbReference>
<dbReference type="PANTHER" id="PTHR38764">
    <property type="entry name" value="ACYL CARRIER PROTEIN PHOSPHODIESTERASE"/>
    <property type="match status" value="1"/>
</dbReference>
<dbReference type="Pfam" id="PF04336">
    <property type="entry name" value="ACP_PD"/>
    <property type="match status" value="1"/>
</dbReference>
<evidence type="ECO:0000256" key="1">
    <source>
        <dbReference type="ARBA" id="ARBA00022516"/>
    </source>
</evidence>
<protein>
    <submittedName>
        <fullName evidence="4">Acyl carrier protein phosphodiesterase</fullName>
    </submittedName>
</protein>
<comment type="caution">
    <text evidence="4">The sequence shown here is derived from an EMBL/GenBank/DDBJ whole genome shotgun (WGS) entry which is preliminary data.</text>
</comment>
<dbReference type="InterPro" id="IPR007431">
    <property type="entry name" value="ACP_PD"/>
</dbReference>
<dbReference type="RefSeq" id="WP_133462879.1">
    <property type="nucleotide sequence ID" value="NZ_SNWI01000001.1"/>
</dbReference>
<dbReference type="AlphaFoldDB" id="A0A4R6H9X9"/>
<accession>A0A4R6H9X9</accession>
<gene>
    <name evidence="4" type="ORF">DET52_10156</name>
</gene>
<evidence type="ECO:0000313" key="5">
    <source>
        <dbReference type="Proteomes" id="UP000294848"/>
    </source>
</evidence>